<dbReference type="AlphaFoldDB" id="A0A067P6R6"/>
<name>A0A067P6R6_9AGAM</name>
<gene>
    <name evidence="2" type="ORF">JAAARDRAFT_641197</name>
</gene>
<evidence type="ECO:0000256" key="1">
    <source>
        <dbReference type="SAM" id="MobiDB-lite"/>
    </source>
</evidence>
<evidence type="ECO:0000313" key="3">
    <source>
        <dbReference type="Proteomes" id="UP000027265"/>
    </source>
</evidence>
<feature type="region of interest" description="Disordered" evidence="1">
    <location>
        <begin position="1"/>
        <end position="20"/>
    </location>
</feature>
<dbReference type="HOGENOM" id="CLU_1886069_0_0_1"/>
<organism evidence="2 3">
    <name type="scientific">Jaapia argillacea MUCL 33604</name>
    <dbReference type="NCBI Taxonomy" id="933084"/>
    <lineage>
        <taxon>Eukaryota</taxon>
        <taxon>Fungi</taxon>
        <taxon>Dikarya</taxon>
        <taxon>Basidiomycota</taxon>
        <taxon>Agaricomycotina</taxon>
        <taxon>Agaricomycetes</taxon>
        <taxon>Agaricomycetidae</taxon>
        <taxon>Jaapiales</taxon>
        <taxon>Jaapiaceae</taxon>
        <taxon>Jaapia</taxon>
    </lineage>
</organism>
<keyword evidence="3" id="KW-1185">Reference proteome</keyword>
<evidence type="ECO:0000313" key="2">
    <source>
        <dbReference type="EMBL" id="KDQ49500.1"/>
    </source>
</evidence>
<dbReference type="EMBL" id="KL197782">
    <property type="protein sequence ID" value="KDQ49500.1"/>
    <property type="molecule type" value="Genomic_DNA"/>
</dbReference>
<protein>
    <submittedName>
        <fullName evidence="2">Uncharacterized protein</fullName>
    </submittedName>
</protein>
<sequence length="135" mass="14904">MSTTPPPSELALGTWSTRANPHSSPSTFTLTRDSFVLTVLLNAPSDTDGFTLALFKSEIAVDSVGRVLILQPTDFPPCLLWLGSALPFLTPDPSRISEGSINILRVNRRIGLRASSWIMLSKLAFVHWYLVCDRF</sequence>
<reference evidence="3" key="1">
    <citation type="journal article" date="2014" name="Proc. Natl. Acad. Sci. U.S.A.">
        <title>Extensive sampling of basidiomycete genomes demonstrates inadequacy of the white-rot/brown-rot paradigm for wood decay fungi.</title>
        <authorList>
            <person name="Riley R."/>
            <person name="Salamov A.A."/>
            <person name="Brown D.W."/>
            <person name="Nagy L.G."/>
            <person name="Floudas D."/>
            <person name="Held B.W."/>
            <person name="Levasseur A."/>
            <person name="Lombard V."/>
            <person name="Morin E."/>
            <person name="Otillar R."/>
            <person name="Lindquist E.A."/>
            <person name="Sun H."/>
            <person name="LaButti K.M."/>
            <person name="Schmutz J."/>
            <person name="Jabbour D."/>
            <person name="Luo H."/>
            <person name="Baker S.E."/>
            <person name="Pisabarro A.G."/>
            <person name="Walton J.D."/>
            <person name="Blanchette R.A."/>
            <person name="Henrissat B."/>
            <person name="Martin F."/>
            <person name="Cullen D."/>
            <person name="Hibbett D.S."/>
            <person name="Grigoriev I.V."/>
        </authorList>
    </citation>
    <scope>NUCLEOTIDE SEQUENCE [LARGE SCALE GENOMIC DNA]</scope>
    <source>
        <strain evidence="3">MUCL 33604</strain>
    </source>
</reference>
<dbReference type="Proteomes" id="UP000027265">
    <property type="component" value="Unassembled WGS sequence"/>
</dbReference>
<dbReference type="OrthoDB" id="3006153at2759"/>
<accession>A0A067P6R6</accession>
<dbReference type="InParanoid" id="A0A067P6R6"/>
<proteinExistence type="predicted"/>